<feature type="transmembrane region" description="Helical" evidence="1">
    <location>
        <begin position="7"/>
        <end position="28"/>
    </location>
</feature>
<protein>
    <submittedName>
        <fullName evidence="2">Uncharacterized protein</fullName>
    </submittedName>
</protein>
<dbReference type="EMBL" id="LR796432">
    <property type="protein sequence ID" value="CAB4144485.1"/>
    <property type="molecule type" value="Genomic_DNA"/>
</dbReference>
<reference evidence="2" key="1">
    <citation type="submission" date="2020-04" db="EMBL/GenBank/DDBJ databases">
        <authorList>
            <person name="Chiriac C."/>
            <person name="Salcher M."/>
            <person name="Ghai R."/>
            <person name="Kavagutti S V."/>
        </authorList>
    </citation>
    <scope>NUCLEOTIDE SEQUENCE</scope>
</reference>
<gene>
    <name evidence="2" type="ORF">UFOVP468_33</name>
</gene>
<sequence>MRAFLRAALEAVVVIAFIWAVITALAVWQG</sequence>
<keyword evidence="1" id="KW-0472">Membrane</keyword>
<organism evidence="2">
    <name type="scientific">uncultured Caudovirales phage</name>
    <dbReference type="NCBI Taxonomy" id="2100421"/>
    <lineage>
        <taxon>Viruses</taxon>
        <taxon>Duplodnaviria</taxon>
        <taxon>Heunggongvirae</taxon>
        <taxon>Uroviricota</taxon>
        <taxon>Caudoviricetes</taxon>
        <taxon>Peduoviridae</taxon>
        <taxon>Maltschvirus</taxon>
        <taxon>Maltschvirus maltsch</taxon>
    </lineage>
</organism>
<evidence type="ECO:0000256" key="1">
    <source>
        <dbReference type="SAM" id="Phobius"/>
    </source>
</evidence>
<name>A0A6J5MBN5_9CAUD</name>
<keyword evidence="1" id="KW-0812">Transmembrane</keyword>
<accession>A0A6J5MBN5</accession>
<proteinExistence type="predicted"/>
<keyword evidence="1" id="KW-1133">Transmembrane helix</keyword>
<evidence type="ECO:0000313" key="2">
    <source>
        <dbReference type="EMBL" id="CAB4144485.1"/>
    </source>
</evidence>